<keyword evidence="2" id="KW-0812">Transmembrane</keyword>
<feature type="transmembrane region" description="Helical" evidence="2">
    <location>
        <begin position="187"/>
        <end position="208"/>
    </location>
</feature>
<proteinExistence type="predicted"/>
<accession>A0A919D3G0</accession>
<feature type="transmembrane region" description="Helical" evidence="2">
    <location>
        <begin position="435"/>
        <end position="453"/>
    </location>
</feature>
<feature type="compositionally biased region" description="Acidic residues" evidence="1">
    <location>
        <begin position="7"/>
        <end position="18"/>
    </location>
</feature>
<dbReference type="Proteomes" id="UP000655443">
    <property type="component" value="Unassembled WGS sequence"/>
</dbReference>
<feature type="transmembrane region" description="Helical" evidence="2">
    <location>
        <begin position="214"/>
        <end position="232"/>
    </location>
</feature>
<dbReference type="AlphaFoldDB" id="A0A919D3G0"/>
<reference evidence="3" key="1">
    <citation type="journal article" date="2014" name="Int. J. Syst. Evol. Microbiol.">
        <title>Complete genome sequence of Corynebacterium casei LMG S-19264T (=DSM 44701T), isolated from a smear-ripened cheese.</title>
        <authorList>
            <consortium name="US DOE Joint Genome Institute (JGI-PGF)"/>
            <person name="Walter F."/>
            <person name="Albersmeier A."/>
            <person name="Kalinowski J."/>
            <person name="Ruckert C."/>
        </authorList>
    </citation>
    <scope>NUCLEOTIDE SEQUENCE</scope>
    <source>
        <strain evidence="3">JCM 4714</strain>
    </source>
</reference>
<feature type="transmembrane region" description="Helical" evidence="2">
    <location>
        <begin position="294"/>
        <end position="317"/>
    </location>
</feature>
<feature type="transmembrane region" description="Helical" evidence="2">
    <location>
        <begin position="338"/>
        <end position="361"/>
    </location>
</feature>
<evidence type="ECO:0000313" key="4">
    <source>
        <dbReference type="Proteomes" id="UP000655443"/>
    </source>
</evidence>
<feature type="transmembrane region" description="Helical" evidence="2">
    <location>
        <begin position="253"/>
        <end position="274"/>
    </location>
</feature>
<dbReference type="EMBL" id="BMVG01000007">
    <property type="protein sequence ID" value="GHE04603.1"/>
    <property type="molecule type" value="Genomic_DNA"/>
</dbReference>
<feature type="transmembrane region" description="Helical" evidence="2">
    <location>
        <begin position="393"/>
        <end position="415"/>
    </location>
</feature>
<evidence type="ECO:0008006" key="5">
    <source>
        <dbReference type="Google" id="ProtNLM"/>
    </source>
</evidence>
<evidence type="ECO:0000256" key="1">
    <source>
        <dbReference type="SAM" id="MobiDB-lite"/>
    </source>
</evidence>
<keyword evidence="2" id="KW-0472">Membrane</keyword>
<organism evidence="3 4">
    <name type="scientific">Streptomyces alanosinicus</name>
    <dbReference type="NCBI Taxonomy" id="68171"/>
    <lineage>
        <taxon>Bacteria</taxon>
        <taxon>Bacillati</taxon>
        <taxon>Actinomycetota</taxon>
        <taxon>Actinomycetes</taxon>
        <taxon>Kitasatosporales</taxon>
        <taxon>Streptomycetaceae</taxon>
        <taxon>Streptomyces</taxon>
    </lineage>
</organism>
<feature type="compositionally biased region" description="Basic and acidic residues" evidence="1">
    <location>
        <begin position="48"/>
        <end position="63"/>
    </location>
</feature>
<evidence type="ECO:0000313" key="3">
    <source>
        <dbReference type="EMBL" id="GHE04603.1"/>
    </source>
</evidence>
<keyword evidence="2" id="KW-1133">Transmembrane helix</keyword>
<feature type="region of interest" description="Disordered" evidence="1">
    <location>
        <begin position="1"/>
        <end position="71"/>
    </location>
</feature>
<name>A0A919D3G0_9ACTN</name>
<sequence>MSVQDDRVDEDTDDEGFDEGFAGVPIGRGSSAPGGPDRPGMPGAAEPWDARSGEWLAGERDGRGPLAVGVVADGGAGASRVFGSPSGTGDPGDPVPGKRRVAVPRRGAADPVKTLLHRHRELCERAVDPLEIAAGLEAHGVTDRTAARFRHRDVFSLAEELYARVPRGGEPGPPAEPLPVPRVRADWILLTLLPGALATATVAGLRLTHGRPRLLVALVGVLAVAFAARAALRRGPLAGPLGTHAWRSANATRAWTLWLLGYALLGDGLLHALVRGGPDALPTGAPDGPWPTATAPALALTLACAPAAWCAHLLTAGARRRLVGSRGLGDFTAAAKPLLFGTFALFLGVLTALLLACGTVLHAPVAYPQPLALGALLLLGRLLTVHHHRHAPALLLGAAAVTEALAVALPCAARLPGCAALAAPVRTLVNTWGEAAVPALACGIAALVLLIHAGRTLTQASAHAPTGAPE</sequence>
<gene>
    <name evidence="3" type="ORF">GCM10010339_36900</name>
</gene>
<comment type="caution">
    <text evidence="3">The sequence shown here is derived from an EMBL/GenBank/DDBJ whole genome shotgun (WGS) entry which is preliminary data.</text>
</comment>
<reference evidence="3" key="2">
    <citation type="submission" date="2020-09" db="EMBL/GenBank/DDBJ databases">
        <authorList>
            <person name="Sun Q."/>
            <person name="Ohkuma M."/>
        </authorList>
    </citation>
    <scope>NUCLEOTIDE SEQUENCE</scope>
    <source>
        <strain evidence="3">JCM 4714</strain>
    </source>
</reference>
<feature type="transmembrane region" description="Helical" evidence="2">
    <location>
        <begin position="367"/>
        <end position="384"/>
    </location>
</feature>
<protein>
    <recommendedName>
        <fullName evidence="5">Integral membrane protein</fullName>
    </recommendedName>
</protein>
<keyword evidence="4" id="KW-1185">Reference proteome</keyword>
<evidence type="ECO:0000256" key="2">
    <source>
        <dbReference type="SAM" id="Phobius"/>
    </source>
</evidence>